<dbReference type="AlphaFoldDB" id="A0A1F5G3X9"/>
<gene>
    <name evidence="2" type="ORF">A2Z23_03445</name>
</gene>
<evidence type="ECO:0000313" key="3">
    <source>
        <dbReference type="Proteomes" id="UP000176628"/>
    </source>
</evidence>
<dbReference type="InterPro" id="IPR001279">
    <property type="entry name" value="Metallo-B-lactamas"/>
</dbReference>
<evidence type="ECO:0000259" key="1">
    <source>
        <dbReference type="Pfam" id="PF12706"/>
    </source>
</evidence>
<accession>A0A1F5G3X9</accession>
<dbReference type="Gene3D" id="3.60.15.10">
    <property type="entry name" value="Ribonuclease Z/Hydroxyacylglutathione hydrolase-like"/>
    <property type="match status" value="1"/>
</dbReference>
<dbReference type="InterPro" id="IPR036866">
    <property type="entry name" value="RibonucZ/Hydroxyglut_hydro"/>
</dbReference>
<dbReference type="Pfam" id="PF12706">
    <property type="entry name" value="Lactamase_B_2"/>
    <property type="match status" value="1"/>
</dbReference>
<sequence length="274" mass="31079">MTIRFLGTSAGWPLPRLGCNCEICTSEDQKDRRLRPSLLVNDFLLIDAGPDLYHQLQPLAIGPKLEAVLITHAHPDHVLGFHDLSHIYNRFSRPKGRGSLFLAQNSFARNKEEKLKVFAPHEVINGIKKHFEFVTFNFNFIPTEPSNSFDLDHLKITYFEVEHTKRPCFGIKIKGEKLISYIPDFKKISKPSQDICRSCDVLIMDGSSLGSKGQVFSHISVIDAISLARELKPKKVFFTHLGHMTGRHKDLEEFVQEKGGPGFHIAYDGLELNL</sequence>
<evidence type="ECO:0000313" key="2">
    <source>
        <dbReference type="EMBL" id="OGD86514.1"/>
    </source>
</evidence>
<dbReference type="EMBL" id="MFAV01000017">
    <property type="protein sequence ID" value="OGD86514.1"/>
    <property type="molecule type" value="Genomic_DNA"/>
</dbReference>
<comment type="caution">
    <text evidence="2">The sequence shown here is derived from an EMBL/GenBank/DDBJ whole genome shotgun (WGS) entry which is preliminary data.</text>
</comment>
<dbReference type="CDD" id="cd16279">
    <property type="entry name" value="metallo-hydrolase-like_MBL-fold"/>
    <property type="match status" value="1"/>
</dbReference>
<organism evidence="2 3">
    <name type="scientific">Candidatus Curtissbacteria bacterium RBG_16_39_7</name>
    <dbReference type="NCBI Taxonomy" id="1797707"/>
    <lineage>
        <taxon>Bacteria</taxon>
        <taxon>Candidatus Curtissiibacteriota</taxon>
    </lineage>
</organism>
<name>A0A1F5G3X9_9BACT</name>
<proteinExistence type="predicted"/>
<dbReference type="Proteomes" id="UP000176628">
    <property type="component" value="Unassembled WGS sequence"/>
</dbReference>
<protein>
    <recommendedName>
        <fullName evidence="1">Metallo-beta-lactamase domain-containing protein</fullName>
    </recommendedName>
</protein>
<dbReference type="PANTHER" id="PTHR42663">
    <property type="entry name" value="HYDROLASE C777.06C-RELATED-RELATED"/>
    <property type="match status" value="1"/>
</dbReference>
<feature type="domain" description="Metallo-beta-lactamase" evidence="1">
    <location>
        <begin position="44"/>
        <end position="240"/>
    </location>
</feature>
<reference evidence="2 3" key="1">
    <citation type="journal article" date="2016" name="Nat. Commun.">
        <title>Thousands of microbial genomes shed light on interconnected biogeochemical processes in an aquifer system.</title>
        <authorList>
            <person name="Anantharaman K."/>
            <person name="Brown C.T."/>
            <person name="Hug L.A."/>
            <person name="Sharon I."/>
            <person name="Castelle C.J."/>
            <person name="Probst A.J."/>
            <person name="Thomas B.C."/>
            <person name="Singh A."/>
            <person name="Wilkins M.J."/>
            <person name="Karaoz U."/>
            <person name="Brodie E.L."/>
            <person name="Williams K.H."/>
            <person name="Hubbard S.S."/>
            <person name="Banfield J.F."/>
        </authorList>
    </citation>
    <scope>NUCLEOTIDE SEQUENCE [LARGE SCALE GENOMIC DNA]</scope>
</reference>
<dbReference type="SUPFAM" id="SSF56281">
    <property type="entry name" value="Metallo-hydrolase/oxidoreductase"/>
    <property type="match status" value="1"/>
</dbReference>
<dbReference type="PANTHER" id="PTHR42663:SF6">
    <property type="entry name" value="HYDROLASE C777.06C-RELATED"/>
    <property type="match status" value="1"/>
</dbReference>